<evidence type="ECO:0000256" key="1">
    <source>
        <dbReference type="ARBA" id="ARBA00005854"/>
    </source>
</evidence>
<evidence type="ECO:0000313" key="8">
    <source>
        <dbReference type="Proteomes" id="UP000198892"/>
    </source>
</evidence>
<dbReference type="InterPro" id="IPR006139">
    <property type="entry name" value="D-isomer_2_OHA_DH_cat_dom"/>
</dbReference>
<keyword evidence="2 4" id="KW-0560">Oxidoreductase</keyword>
<organism evidence="7 8">
    <name type="scientific">Salibacterium halotolerans</name>
    <dbReference type="NCBI Taxonomy" id="1884432"/>
    <lineage>
        <taxon>Bacteria</taxon>
        <taxon>Bacillati</taxon>
        <taxon>Bacillota</taxon>
        <taxon>Bacilli</taxon>
        <taxon>Bacillales</taxon>
        <taxon>Bacillaceae</taxon>
    </lineage>
</organism>
<dbReference type="RefSeq" id="WP_093334612.1">
    <property type="nucleotide sequence ID" value="NZ_FOXD01000001.1"/>
</dbReference>
<dbReference type="InterPro" id="IPR043322">
    <property type="entry name" value="CtBP"/>
</dbReference>
<dbReference type="GO" id="GO:0051287">
    <property type="term" value="F:NAD binding"/>
    <property type="evidence" value="ECO:0007669"/>
    <property type="project" value="InterPro"/>
</dbReference>
<dbReference type="GO" id="GO:0016616">
    <property type="term" value="F:oxidoreductase activity, acting on the CH-OH group of donors, NAD or NADP as acceptor"/>
    <property type="evidence" value="ECO:0007669"/>
    <property type="project" value="InterPro"/>
</dbReference>
<name>A0A1I5KYL8_9BACI</name>
<dbReference type="OrthoDB" id="9805416at2"/>
<dbReference type="GO" id="GO:0003714">
    <property type="term" value="F:transcription corepressor activity"/>
    <property type="evidence" value="ECO:0007669"/>
    <property type="project" value="InterPro"/>
</dbReference>
<feature type="domain" description="D-isomer specific 2-hydroxyacid dehydrogenase catalytic" evidence="5">
    <location>
        <begin position="14"/>
        <end position="316"/>
    </location>
</feature>
<evidence type="ECO:0000256" key="4">
    <source>
        <dbReference type="RuleBase" id="RU003719"/>
    </source>
</evidence>
<comment type="similarity">
    <text evidence="1 4">Belongs to the D-isomer specific 2-hydroxyacid dehydrogenase family.</text>
</comment>
<dbReference type="InterPro" id="IPR029753">
    <property type="entry name" value="D-isomer_DH_CS"/>
</dbReference>
<dbReference type="InterPro" id="IPR006140">
    <property type="entry name" value="D-isomer_DH_NAD-bd"/>
</dbReference>
<sequence length="319" mass="35421">MKVVITDRTFEDYEIEKEVLEPLGCELVVVDYTNEDDLIEAAKNADGLLNALAPVSDRVIQSIPELKVISRYGIGVDTIDIPAATERSIRVANVPDYCIEEVSDHALALIMAFKRKIVQLNNNVKNYYTWSVFDETPIRRSSSEKIGLISFGNIARVTATKLKAVGFEVLAYDPYCSQETAEEFGVRLVSKDELLHESDIISVHAPLTKETKHIISDDELDAMKATAVLINTGRGPIIEEKALIKALQNNQIAGAALDVIENEPISGDNPLAHMDNVVLTPHAAFYSEESVHELKKKTALNVYDVLQGKNPNYWVNKKV</sequence>
<dbReference type="PANTHER" id="PTHR43761:SF1">
    <property type="entry name" value="D-ISOMER SPECIFIC 2-HYDROXYACID DEHYDROGENASE CATALYTIC DOMAIN-CONTAINING PROTEIN-RELATED"/>
    <property type="match status" value="1"/>
</dbReference>
<gene>
    <name evidence="7" type="ORF">SAMN05518683_10118</name>
</gene>
<protein>
    <submittedName>
        <fullName evidence="7">D-3-phosphoglycerate dehydrogenase</fullName>
    </submittedName>
</protein>
<dbReference type="SUPFAM" id="SSF52283">
    <property type="entry name" value="Formate/glycerate dehydrogenase catalytic domain-like"/>
    <property type="match status" value="1"/>
</dbReference>
<dbReference type="AlphaFoldDB" id="A0A1I5KYL8"/>
<dbReference type="Pfam" id="PF02826">
    <property type="entry name" value="2-Hacid_dh_C"/>
    <property type="match status" value="1"/>
</dbReference>
<evidence type="ECO:0000256" key="2">
    <source>
        <dbReference type="ARBA" id="ARBA00023002"/>
    </source>
</evidence>
<dbReference type="STRING" id="1884432.SAMN05518683_10118"/>
<dbReference type="PROSITE" id="PS00671">
    <property type="entry name" value="D_2_HYDROXYACID_DH_3"/>
    <property type="match status" value="1"/>
</dbReference>
<accession>A0A1I5KYL8</accession>
<keyword evidence="3" id="KW-0520">NAD</keyword>
<evidence type="ECO:0000313" key="7">
    <source>
        <dbReference type="EMBL" id="SFO89571.1"/>
    </source>
</evidence>
<dbReference type="InterPro" id="IPR050418">
    <property type="entry name" value="D-iso_2-hydroxyacid_DH_PdxB"/>
</dbReference>
<dbReference type="Proteomes" id="UP000198892">
    <property type="component" value="Unassembled WGS sequence"/>
</dbReference>
<evidence type="ECO:0000259" key="6">
    <source>
        <dbReference type="Pfam" id="PF02826"/>
    </source>
</evidence>
<dbReference type="Pfam" id="PF00389">
    <property type="entry name" value="2-Hacid_dh"/>
    <property type="match status" value="1"/>
</dbReference>
<proteinExistence type="inferred from homology"/>
<dbReference type="PANTHER" id="PTHR43761">
    <property type="entry name" value="D-ISOMER SPECIFIC 2-HYDROXYACID DEHYDROGENASE FAMILY PROTEIN (AFU_ORTHOLOGUE AFUA_1G13630)"/>
    <property type="match status" value="1"/>
</dbReference>
<reference evidence="8" key="1">
    <citation type="submission" date="2016-10" db="EMBL/GenBank/DDBJ databases">
        <authorList>
            <person name="Varghese N."/>
            <person name="Submissions S."/>
        </authorList>
    </citation>
    <scope>NUCLEOTIDE SEQUENCE [LARGE SCALE GENOMIC DNA]</scope>
    <source>
        <strain evidence="8">S7</strain>
    </source>
</reference>
<feature type="domain" description="D-isomer specific 2-hydroxyacid dehydrogenase NAD-binding" evidence="6">
    <location>
        <begin position="107"/>
        <end position="284"/>
    </location>
</feature>
<dbReference type="SUPFAM" id="SSF51735">
    <property type="entry name" value="NAD(P)-binding Rossmann-fold domains"/>
    <property type="match status" value="1"/>
</dbReference>
<dbReference type="PROSITE" id="PS00670">
    <property type="entry name" value="D_2_HYDROXYACID_DH_2"/>
    <property type="match status" value="1"/>
</dbReference>
<keyword evidence="8" id="KW-1185">Reference proteome</keyword>
<dbReference type="Gene3D" id="3.40.50.720">
    <property type="entry name" value="NAD(P)-binding Rossmann-like Domain"/>
    <property type="match status" value="2"/>
</dbReference>
<dbReference type="InterPro" id="IPR036291">
    <property type="entry name" value="NAD(P)-bd_dom_sf"/>
</dbReference>
<dbReference type="EMBL" id="FOXD01000001">
    <property type="protein sequence ID" value="SFO89571.1"/>
    <property type="molecule type" value="Genomic_DNA"/>
</dbReference>
<evidence type="ECO:0000259" key="5">
    <source>
        <dbReference type="Pfam" id="PF00389"/>
    </source>
</evidence>
<dbReference type="CDD" id="cd05299">
    <property type="entry name" value="CtBP_dh"/>
    <property type="match status" value="1"/>
</dbReference>
<evidence type="ECO:0000256" key="3">
    <source>
        <dbReference type="ARBA" id="ARBA00023027"/>
    </source>
</evidence>
<dbReference type="FunFam" id="3.40.50.720:FF:000203">
    <property type="entry name" value="D-3-phosphoglycerate dehydrogenase (SerA)"/>
    <property type="match status" value="1"/>
</dbReference>